<keyword evidence="4" id="KW-1185">Reference proteome</keyword>
<reference evidence="3 4" key="1">
    <citation type="submission" date="2022-04" db="EMBL/GenBank/DDBJ databases">
        <title>Genome sequence of C. roseum typestrain.</title>
        <authorList>
            <person name="Poehlein A."/>
            <person name="Schoch T."/>
            <person name="Duerre P."/>
            <person name="Daniel R."/>
        </authorList>
    </citation>
    <scope>NUCLEOTIDE SEQUENCE [LARGE SCALE GENOMIC DNA]</scope>
    <source>
        <strain evidence="3 4">DSM 7320</strain>
    </source>
</reference>
<comment type="function">
    <text evidence="2">Catalyzes the formation of N(4)-acetylcytidine (ac(4)C) at the wobble position of elongator tRNA(Met), using acetate and ATP as substrates. First activates an acetate ion to form acetyladenylate (Ac-AMP) and then transfers the acetyl group to tRNA to form ac(4)C34.</text>
</comment>
<dbReference type="KEGG" id="crw:CROST_023180"/>
<dbReference type="EC" id="6.3.4.-" evidence="2"/>
<dbReference type="STRING" id="84029.CROST_03750"/>
<comment type="similarity">
    <text evidence="2">Belongs to the TmcAL family.</text>
</comment>
<dbReference type="GO" id="GO:0000049">
    <property type="term" value="F:tRNA binding"/>
    <property type="evidence" value="ECO:0007669"/>
    <property type="project" value="UniProtKB-KW"/>
</dbReference>
<evidence type="ECO:0000313" key="3">
    <source>
        <dbReference type="EMBL" id="URZ11601.1"/>
    </source>
</evidence>
<gene>
    <name evidence="2 3" type="primary">tmcAL</name>
    <name evidence="3" type="ORF">CROST_023180</name>
</gene>
<dbReference type="GO" id="GO:0006400">
    <property type="term" value="P:tRNA modification"/>
    <property type="evidence" value="ECO:0007669"/>
    <property type="project" value="UniProtKB-UniRule"/>
</dbReference>
<dbReference type="HAMAP" id="MF_01539">
    <property type="entry name" value="TmcAL"/>
    <property type="match status" value="1"/>
</dbReference>
<sequence>MNITGIIAEYNPMHSGHIHHLTKTREICNSDVVVCVMSGNFVQRGEPAIIDKWSRAKSALQSGVDLIIELPCIYAVSSAEFFAFGAVSLLNSLGCISNICFGSESGEIEDINLISKILNDEPNEYKTFLKTYLDKGLSFPLARTNALREYLSLSGKETKHNVLSSANNILGVEYCKSLIKLKSNIVPYTIQRLGNDYNDLELKAVSSASAIRNSLKSKENIEFIKDMLPEKSFEMIIENIDNLTYVDYIFDYIKYKALTSKDSFRHLPDVSEGIENKIYNSMLNSYDMGSLMRLIKNKRYTYSRISRILTQYFIGFDCYNTEVLRKSPPKYARILGFNDKGRDILKLLKKTSSIPLVTKVNNYDFEELSLDIRATKAYSLINKKVGPLDDYYKKIIIV</sequence>
<dbReference type="PANTHER" id="PTHR37825:SF1">
    <property type="entry name" value="TRNA(MET) CYTIDINE ACETATE LIGASE"/>
    <property type="match status" value="1"/>
</dbReference>
<dbReference type="GO" id="GO:0005737">
    <property type="term" value="C:cytoplasm"/>
    <property type="evidence" value="ECO:0007669"/>
    <property type="project" value="UniProtKB-SubCell"/>
</dbReference>
<dbReference type="Pfam" id="PF05636">
    <property type="entry name" value="HIGH_NTase1"/>
    <property type="match status" value="1"/>
</dbReference>
<feature type="binding site" evidence="2">
    <location>
        <position position="192"/>
    </location>
    <ligand>
        <name>ATP</name>
        <dbReference type="ChEBI" id="CHEBI:30616"/>
    </ligand>
</feature>
<keyword evidence="2" id="KW-0963">Cytoplasm</keyword>
<comment type="caution">
    <text evidence="2">Lacks conserved residue(s) required for the propagation of feature annotation.</text>
</comment>
<dbReference type="PANTHER" id="PTHR37825">
    <property type="entry name" value="TRNA(MET) CYTIDINE ACETATE LIGASE"/>
    <property type="match status" value="1"/>
</dbReference>
<accession>A0A1S8LMP6</accession>
<dbReference type="AlphaFoldDB" id="A0A1S8LMP6"/>
<comment type="catalytic activity">
    <reaction evidence="2">
        <text>cytidine(34) in elongator tRNA(Met) + acetate + ATP = N(4)-acetylcytidine(34) in elongator tRNA(Met) + AMP + diphosphate</text>
        <dbReference type="Rhea" id="RHEA:58144"/>
        <dbReference type="Rhea" id="RHEA-COMP:10693"/>
        <dbReference type="Rhea" id="RHEA-COMP:10694"/>
        <dbReference type="ChEBI" id="CHEBI:30089"/>
        <dbReference type="ChEBI" id="CHEBI:30616"/>
        <dbReference type="ChEBI" id="CHEBI:33019"/>
        <dbReference type="ChEBI" id="CHEBI:74900"/>
        <dbReference type="ChEBI" id="CHEBI:82748"/>
        <dbReference type="ChEBI" id="CHEBI:456215"/>
    </reaction>
</comment>
<evidence type="ECO:0000256" key="2">
    <source>
        <dbReference type="HAMAP-Rule" id="MF_01539"/>
    </source>
</evidence>
<keyword evidence="2" id="KW-0547">Nucleotide-binding</keyword>
<dbReference type="RefSeq" id="WP_077833784.1">
    <property type="nucleotide sequence ID" value="NZ_CP096983.1"/>
</dbReference>
<dbReference type="GO" id="GO:0005524">
    <property type="term" value="F:ATP binding"/>
    <property type="evidence" value="ECO:0007669"/>
    <property type="project" value="UniProtKB-KW"/>
</dbReference>
<keyword evidence="2 3" id="KW-0436">Ligase</keyword>
<keyword evidence="2" id="KW-0067">ATP-binding</keyword>
<feature type="binding site" evidence="2">
    <location>
        <position position="167"/>
    </location>
    <ligand>
        <name>ATP</name>
        <dbReference type="ChEBI" id="CHEBI:30616"/>
    </ligand>
</feature>
<dbReference type="GO" id="GO:0016879">
    <property type="term" value="F:ligase activity, forming carbon-nitrogen bonds"/>
    <property type="evidence" value="ECO:0007669"/>
    <property type="project" value="UniProtKB-UniRule"/>
</dbReference>
<evidence type="ECO:0000313" key="4">
    <source>
        <dbReference type="Proteomes" id="UP000190951"/>
    </source>
</evidence>
<feature type="binding site" evidence="2">
    <location>
        <position position="102"/>
    </location>
    <ligand>
        <name>ATP</name>
        <dbReference type="ChEBI" id="CHEBI:30616"/>
    </ligand>
</feature>
<evidence type="ECO:0000256" key="1">
    <source>
        <dbReference type="ARBA" id="ARBA00022694"/>
    </source>
</evidence>
<dbReference type="InterPro" id="IPR014729">
    <property type="entry name" value="Rossmann-like_a/b/a_fold"/>
</dbReference>
<keyword evidence="2" id="KW-0694">RNA-binding</keyword>
<dbReference type="NCBIfam" id="NF010191">
    <property type="entry name" value="PRK13670.1"/>
    <property type="match status" value="1"/>
</dbReference>
<keyword evidence="1 2" id="KW-0819">tRNA processing</keyword>
<keyword evidence="2" id="KW-0820">tRNA-binding</keyword>
<protein>
    <recommendedName>
        <fullName evidence="2">tRNA(Met) cytidine acetate ligase</fullName>
        <ecNumber evidence="2">6.3.4.-</ecNumber>
    </recommendedName>
</protein>
<dbReference type="InterPro" id="IPR008513">
    <property type="entry name" value="tRNA(Met)_cyd_acetate_ligase"/>
</dbReference>
<proteinExistence type="inferred from homology"/>
<dbReference type="EMBL" id="CP096983">
    <property type="protein sequence ID" value="URZ11601.1"/>
    <property type="molecule type" value="Genomic_DNA"/>
</dbReference>
<organism evidence="3 4">
    <name type="scientific">Clostridium felsineum</name>
    <dbReference type="NCBI Taxonomy" id="36839"/>
    <lineage>
        <taxon>Bacteria</taxon>
        <taxon>Bacillati</taxon>
        <taxon>Bacillota</taxon>
        <taxon>Clostridia</taxon>
        <taxon>Eubacteriales</taxon>
        <taxon>Clostridiaceae</taxon>
        <taxon>Clostridium</taxon>
    </lineage>
</organism>
<dbReference type="SUPFAM" id="SSF52374">
    <property type="entry name" value="Nucleotidylyl transferase"/>
    <property type="match status" value="1"/>
</dbReference>
<comment type="subcellular location">
    <subcellularLocation>
        <location evidence="2">Cytoplasm</location>
    </subcellularLocation>
</comment>
<feature type="binding site" evidence="2">
    <location>
        <begin position="7"/>
        <end position="20"/>
    </location>
    <ligand>
        <name>ATP</name>
        <dbReference type="ChEBI" id="CHEBI:30616"/>
    </ligand>
</feature>
<name>A0A1S8LMP6_9CLOT</name>
<dbReference type="Gene3D" id="3.40.50.620">
    <property type="entry name" value="HUPs"/>
    <property type="match status" value="1"/>
</dbReference>
<dbReference type="Proteomes" id="UP000190951">
    <property type="component" value="Chromosome"/>
</dbReference>